<evidence type="ECO:0000256" key="1">
    <source>
        <dbReference type="SAM" id="MobiDB-lite"/>
    </source>
</evidence>
<feature type="region of interest" description="Disordered" evidence="1">
    <location>
        <begin position="67"/>
        <end position="89"/>
    </location>
</feature>
<gene>
    <name evidence="2" type="ORF">OE88DRAFT_1654774</name>
</gene>
<sequence>MVIKHPRVLVLLPPACTSSSYCEMNEVAVAEHARHSPVQAGPDLQYLDNLGFNLASALRALGRPRQLLPLPKTETDADRDARSSCSSVV</sequence>
<feature type="compositionally biased region" description="Basic and acidic residues" evidence="1">
    <location>
        <begin position="73"/>
        <end position="82"/>
    </location>
</feature>
<dbReference type="AlphaFoldDB" id="A0A5C3NBF9"/>
<evidence type="ECO:0000313" key="2">
    <source>
        <dbReference type="EMBL" id="TFK54217.1"/>
    </source>
</evidence>
<protein>
    <submittedName>
        <fullName evidence="2">Uncharacterized protein</fullName>
    </submittedName>
</protein>
<organism evidence="2 3">
    <name type="scientific">Heliocybe sulcata</name>
    <dbReference type="NCBI Taxonomy" id="5364"/>
    <lineage>
        <taxon>Eukaryota</taxon>
        <taxon>Fungi</taxon>
        <taxon>Dikarya</taxon>
        <taxon>Basidiomycota</taxon>
        <taxon>Agaricomycotina</taxon>
        <taxon>Agaricomycetes</taxon>
        <taxon>Gloeophyllales</taxon>
        <taxon>Gloeophyllaceae</taxon>
        <taxon>Heliocybe</taxon>
    </lineage>
</organism>
<name>A0A5C3NBF9_9AGAM</name>
<reference evidence="2 3" key="1">
    <citation type="journal article" date="2019" name="Nat. Ecol. Evol.">
        <title>Megaphylogeny resolves global patterns of mushroom evolution.</title>
        <authorList>
            <person name="Varga T."/>
            <person name="Krizsan K."/>
            <person name="Foldi C."/>
            <person name="Dima B."/>
            <person name="Sanchez-Garcia M."/>
            <person name="Sanchez-Ramirez S."/>
            <person name="Szollosi G.J."/>
            <person name="Szarkandi J.G."/>
            <person name="Papp V."/>
            <person name="Albert L."/>
            <person name="Andreopoulos W."/>
            <person name="Angelini C."/>
            <person name="Antonin V."/>
            <person name="Barry K.W."/>
            <person name="Bougher N.L."/>
            <person name="Buchanan P."/>
            <person name="Buyck B."/>
            <person name="Bense V."/>
            <person name="Catcheside P."/>
            <person name="Chovatia M."/>
            <person name="Cooper J."/>
            <person name="Damon W."/>
            <person name="Desjardin D."/>
            <person name="Finy P."/>
            <person name="Geml J."/>
            <person name="Haridas S."/>
            <person name="Hughes K."/>
            <person name="Justo A."/>
            <person name="Karasinski D."/>
            <person name="Kautmanova I."/>
            <person name="Kiss B."/>
            <person name="Kocsube S."/>
            <person name="Kotiranta H."/>
            <person name="LaButti K.M."/>
            <person name="Lechner B.E."/>
            <person name="Liimatainen K."/>
            <person name="Lipzen A."/>
            <person name="Lukacs Z."/>
            <person name="Mihaltcheva S."/>
            <person name="Morgado L.N."/>
            <person name="Niskanen T."/>
            <person name="Noordeloos M.E."/>
            <person name="Ohm R.A."/>
            <person name="Ortiz-Santana B."/>
            <person name="Ovrebo C."/>
            <person name="Racz N."/>
            <person name="Riley R."/>
            <person name="Savchenko A."/>
            <person name="Shiryaev A."/>
            <person name="Soop K."/>
            <person name="Spirin V."/>
            <person name="Szebenyi C."/>
            <person name="Tomsovsky M."/>
            <person name="Tulloss R.E."/>
            <person name="Uehling J."/>
            <person name="Grigoriev I.V."/>
            <person name="Vagvolgyi C."/>
            <person name="Papp T."/>
            <person name="Martin F.M."/>
            <person name="Miettinen O."/>
            <person name="Hibbett D.S."/>
            <person name="Nagy L.G."/>
        </authorList>
    </citation>
    <scope>NUCLEOTIDE SEQUENCE [LARGE SCALE GENOMIC DNA]</scope>
    <source>
        <strain evidence="2 3">OMC1185</strain>
    </source>
</reference>
<proteinExistence type="predicted"/>
<evidence type="ECO:0000313" key="3">
    <source>
        <dbReference type="Proteomes" id="UP000305948"/>
    </source>
</evidence>
<dbReference type="EMBL" id="ML213506">
    <property type="protein sequence ID" value="TFK54217.1"/>
    <property type="molecule type" value="Genomic_DNA"/>
</dbReference>
<keyword evidence="3" id="KW-1185">Reference proteome</keyword>
<accession>A0A5C3NBF9</accession>
<dbReference type="Proteomes" id="UP000305948">
    <property type="component" value="Unassembled WGS sequence"/>
</dbReference>